<dbReference type="Proteomes" id="UP001139103">
    <property type="component" value="Unassembled WGS sequence"/>
</dbReference>
<evidence type="ECO:0000313" key="1">
    <source>
        <dbReference type="EMBL" id="MCC9631102.1"/>
    </source>
</evidence>
<proteinExistence type="predicted"/>
<sequence length="124" mass="14117">MLVDQQRTQPIIDAFYRVYQTLGSGFLEKVYERAMFHELTIQGLAVEPQYPIQVFYDGVIVGEYFADLFVNKEVIVEIEAADSISPAHEAQLVNYLRGTQTPLGLLLNFGPKPQVRRKILTPET</sequence>
<evidence type="ECO:0000313" key="2">
    <source>
        <dbReference type="Proteomes" id="UP001139103"/>
    </source>
</evidence>
<dbReference type="Pfam" id="PF13366">
    <property type="entry name" value="PDDEXK_3"/>
    <property type="match status" value="1"/>
</dbReference>
<dbReference type="RefSeq" id="WP_230222781.1">
    <property type="nucleotide sequence ID" value="NZ_JAJKFT010000010.1"/>
</dbReference>
<dbReference type="InterPro" id="IPR026350">
    <property type="entry name" value="GxxExxY"/>
</dbReference>
<name>A0A9X1MS86_9BACT</name>
<comment type="caution">
    <text evidence="1">The sequence shown here is derived from an EMBL/GenBank/DDBJ whole genome shotgun (WGS) entry which is preliminary data.</text>
</comment>
<dbReference type="AlphaFoldDB" id="A0A9X1MS86"/>
<protein>
    <submittedName>
        <fullName evidence="1">GxxExxY protein</fullName>
    </submittedName>
</protein>
<dbReference type="NCBIfam" id="TIGR04256">
    <property type="entry name" value="GxxExxY"/>
    <property type="match status" value="1"/>
</dbReference>
<keyword evidence="2" id="KW-1185">Reference proteome</keyword>
<gene>
    <name evidence="1" type="ORF">LOC68_22145</name>
</gene>
<dbReference type="EMBL" id="JAJKFT010000010">
    <property type="protein sequence ID" value="MCC9631102.1"/>
    <property type="molecule type" value="Genomic_DNA"/>
</dbReference>
<organism evidence="1 2">
    <name type="scientific">Blastopirellula sediminis</name>
    <dbReference type="NCBI Taxonomy" id="2894196"/>
    <lineage>
        <taxon>Bacteria</taxon>
        <taxon>Pseudomonadati</taxon>
        <taxon>Planctomycetota</taxon>
        <taxon>Planctomycetia</taxon>
        <taxon>Pirellulales</taxon>
        <taxon>Pirellulaceae</taxon>
        <taxon>Blastopirellula</taxon>
    </lineage>
</organism>
<reference evidence="1" key="1">
    <citation type="submission" date="2021-11" db="EMBL/GenBank/DDBJ databases">
        <title>Genome sequence.</title>
        <authorList>
            <person name="Sun Q."/>
        </authorList>
    </citation>
    <scope>NUCLEOTIDE SEQUENCE</scope>
    <source>
        <strain evidence="1">JC732</strain>
    </source>
</reference>
<accession>A0A9X1MS86</accession>